<feature type="transmembrane region" description="Helical" evidence="1">
    <location>
        <begin position="28"/>
        <end position="44"/>
    </location>
</feature>
<keyword evidence="3" id="KW-1185">Reference proteome</keyword>
<gene>
    <name evidence="2" type="ORF">BLA29_010458</name>
</gene>
<name>A0A1Y3BIQ9_EURMA</name>
<keyword evidence="1" id="KW-1133">Transmembrane helix</keyword>
<keyword evidence="1" id="KW-0472">Membrane</keyword>
<protein>
    <submittedName>
        <fullName evidence="2">Uncharacterized protein</fullName>
    </submittedName>
</protein>
<dbReference type="Proteomes" id="UP000194236">
    <property type="component" value="Unassembled WGS sequence"/>
</dbReference>
<comment type="caution">
    <text evidence="2">The sequence shown here is derived from an EMBL/GenBank/DDBJ whole genome shotgun (WGS) entry which is preliminary data.</text>
</comment>
<dbReference type="AlphaFoldDB" id="A0A1Y3BIQ9"/>
<evidence type="ECO:0000313" key="2">
    <source>
        <dbReference type="EMBL" id="OTF79045.1"/>
    </source>
</evidence>
<feature type="transmembrane region" description="Helical" evidence="1">
    <location>
        <begin position="118"/>
        <end position="137"/>
    </location>
</feature>
<keyword evidence="1" id="KW-0812">Transmembrane</keyword>
<organism evidence="2 3">
    <name type="scientific">Euroglyphus maynei</name>
    <name type="common">Mayne's house dust mite</name>
    <dbReference type="NCBI Taxonomy" id="6958"/>
    <lineage>
        <taxon>Eukaryota</taxon>
        <taxon>Metazoa</taxon>
        <taxon>Ecdysozoa</taxon>
        <taxon>Arthropoda</taxon>
        <taxon>Chelicerata</taxon>
        <taxon>Arachnida</taxon>
        <taxon>Acari</taxon>
        <taxon>Acariformes</taxon>
        <taxon>Sarcoptiformes</taxon>
        <taxon>Astigmata</taxon>
        <taxon>Psoroptidia</taxon>
        <taxon>Analgoidea</taxon>
        <taxon>Pyroglyphidae</taxon>
        <taxon>Pyroglyphinae</taxon>
        <taxon>Euroglyphus</taxon>
    </lineage>
</organism>
<sequence>MTMTSIHLFLIYHVFYLYLDDKLNLKQWVIFIQILTMLISRWIYLMGQLFYAMKALLFVIEFCRIRFIKMLQITRKVFKRINVFEYSLNRRLFWQTFHNEYITLYEDVVKFDRIVKNVLFVIEMIAKTAIIYCSLFYSKQFRLNPYIVPD</sequence>
<proteinExistence type="predicted"/>
<evidence type="ECO:0000256" key="1">
    <source>
        <dbReference type="SAM" id="Phobius"/>
    </source>
</evidence>
<evidence type="ECO:0000313" key="3">
    <source>
        <dbReference type="Proteomes" id="UP000194236"/>
    </source>
</evidence>
<dbReference type="EMBL" id="MUJZ01025096">
    <property type="protein sequence ID" value="OTF79045.1"/>
    <property type="molecule type" value="Genomic_DNA"/>
</dbReference>
<accession>A0A1Y3BIQ9</accession>
<dbReference type="OrthoDB" id="6532880at2759"/>
<reference evidence="2 3" key="1">
    <citation type="submission" date="2017-03" db="EMBL/GenBank/DDBJ databases">
        <title>Genome Survey of Euroglyphus maynei.</title>
        <authorList>
            <person name="Arlian L.G."/>
            <person name="Morgan M.S."/>
            <person name="Rider S.D."/>
        </authorList>
    </citation>
    <scope>NUCLEOTIDE SEQUENCE [LARGE SCALE GENOMIC DNA]</scope>
    <source>
        <strain evidence="2">Arlian Lab</strain>
        <tissue evidence="2">Whole body</tissue>
    </source>
</reference>
<feature type="transmembrane region" description="Helical" evidence="1">
    <location>
        <begin position="50"/>
        <end position="67"/>
    </location>
</feature>